<reference evidence="1 2" key="1">
    <citation type="submission" date="2015-03" db="EMBL/GenBank/DDBJ databases">
        <authorList>
            <person name="Murphy D."/>
        </authorList>
    </citation>
    <scope>NUCLEOTIDE SEQUENCE [LARGE SCALE GENOMIC DNA]</scope>
    <source>
        <strain evidence="1 2">DSM 44277</strain>
    </source>
</reference>
<dbReference type="EMBL" id="CSTD01000001">
    <property type="protein sequence ID" value="CPR10714.1"/>
    <property type="molecule type" value="Genomic_DNA"/>
</dbReference>
<name>A0A0U0W7W7_MYCBE</name>
<sequence>MMTPTRLPDGRTAVVLSAHADDLLRADARAIADYLDRFPETTVTQAARQLHTTRRVRGHRAVLRAANRPELVDALRALAAGREHPLLAASALDLRKRLNRVIGRTVSLATLMGEITGGELIAQLEGAGERPHHAQKVDIARD</sequence>
<dbReference type="AlphaFoldDB" id="A0A0U0W7W7"/>
<protein>
    <submittedName>
        <fullName evidence="1">Polyketide synthase</fullName>
    </submittedName>
</protein>
<dbReference type="Proteomes" id="UP000198875">
    <property type="component" value="Unassembled WGS sequence"/>
</dbReference>
<evidence type="ECO:0000313" key="2">
    <source>
        <dbReference type="Proteomes" id="UP000198875"/>
    </source>
</evidence>
<accession>A0A0U0W7W7</accession>
<proteinExistence type="predicted"/>
<evidence type="ECO:0000313" key="1">
    <source>
        <dbReference type="EMBL" id="CPR10714.1"/>
    </source>
</evidence>
<organism evidence="1 2">
    <name type="scientific">Mycobacterium bohemicum DSM 44277</name>
    <dbReference type="NCBI Taxonomy" id="1236609"/>
    <lineage>
        <taxon>Bacteria</taxon>
        <taxon>Bacillati</taxon>
        <taxon>Actinomycetota</taxon>
        <taxon>Actinomycetes</taxon>
        <taxon>Mycobacteriales</taxon>
        <taxon>Mycobacteriaceae</taxon>
        <taxon>Mycobacterium</taxon>
    </lineage>
</organism>
<gene>
    <name evidence="1" type="ORF">BN971_02010</name>
</gene>
<dbReference type="Gene3D" id="3.30.70.3290">
    <property type="match status" value="1"/>
</dbReference>